<dbReference type="InterPro" id="IPR036852">
    <property type="entry name" value="Peptidase_S8/S53_dom_sf"/>
</dbReference>
<dbReference type="Proteomes" id="UP000069773">
    <property type="component" value="Unassembled WGS sequence"/>
</dbReference>
<dbReference type="InterPro" id="IPR034074">
    <property type="entry name" value="Y4bN_pept_dom"/>
</dbReference>
<comment type="caution">
    <text evidence="2">The sequence shown here is derived from an EMBL/GenBank/DDBJ whole genome shotgun (WGS) entry which is preliminary data.</text>
</comment>
<dbReference type="RefSeq" id="WP_234787659.1">
    <property type="nucleotide sequence ID" value="NZ_BCTA01000036.1"/>
</dbReference>
<evidence type="ECO:0000259" key="1">
    <source>
        <dbReference type="Pfam" id="PF00082"/>
    </source>
</evidence>
<dbReference type="SUPFAM" id="SSF52743">
    <property type="entry name" value="Subtilisin-like"/>
    <property type="match status" value="1"/>
</dbReference>
<keyword evidence="3" id="KW-1185">Reference proteome</keyword>
<evidence type="ECO:0000313" key="3">
    <source>
        <dbReference type="Proteomes" id="UP000069773"/>
    </source>
</evidence>
<protein>
    <recommendedName>
        <fullName evidence="1">Peptidase S8/S53 domain-containing protein</fullName>
    </recommendedName>
</protein>
<dbReference type="InterPro" id="IPR000209">
    <property type="entry name" value="Peptidase_S8/S53_dom"/>
</dbReference>
<sequence length="805" mass="87908">MAFRSVEERIARLDARFQEALAAFDVQIQLAQSLQASDPQLVLVFEALDEQIDLSGVAQTLGFEVLTEVEDSVEESDEFVLTAANPRNPLISSCLHAICLNQQSFDQLRTLWGAWKSDRTLRYGLSPLRDLFQHLRDVRPWGPVDRLKAIDWDQYFDGLIPDQLHTIEIELWFRESTDRRQRAEANTVELISQAGGEFLTSVVIPEVGYHGIKCKVPLTVLRQLADGEFDEVQLVTSADVMYLRISAQAIPPASDETDAEVVAAEDPTPQGAPILCVLDGLPEANHPLLDGRVIIHDPDDLGSGYTVERQKHGTWMTSIAIWGDRSSAQNPTMTPVLVRPILVPSAETTDGSEELPSYELVPDLMQRIFRELFEDTDGRDAAAPQVTIINLSVGDPSSPFESIVSSWARILDWLSYEYGVLIVVAAGNHPQLHLTPATSSDVVALKRDERRRAVLDAEARSRNLRRLLAPAESINAITIGALHADNSNMEPTGYVVDPFDGLDGVSPVSALGPGYRRSVKPDLVAMGGRAVFRHPDVEPATVRFRPGSSLGPGMRVASPSAQRETFICGTSAAAALTSHYACRLNDLVDGITSEISITRRHRAAAIKALLIHGCSDLDGFETESLPTELLLGNGVFGRDLSQGCATNEAVLLFFGTIGASEEQDLILPLPDGLGVRETKRIDTTLAWLSPVNWRHRQYRRAALSFVKPEGAIPTLGKASGLSSDAATRGATTVQHQTWLTDSAFASGVGSAMTVRVKCYEQAGGLQGERIDYAAALSLWVAPTIEVDVYSQVREQVQARVTVQST</sequence>
<evidence type="ECO:0000313" key="2">
    <source>
        <dbReference type="EMBL" id="GAT09663.1"/>
    </source>
</evidence>
<organism evidence="2 3">
    <name type="scientific">Mycolicibacterium novocastrense</name>
    <name type="common">Mycobacterium novocastrense</name>
    <dbReference type="NCBI Taxonomy" id="59813"/>
    <lineage>
        <taxon>Bacteria</taxon>
        <taxon>Bacillati</taxon>
        <taxon>Actinomycetota</taxon>
        <taxon>Actinomycetes</taxon>
        <taxon>Mycobacteriales</taxon>
        <taxon>Mycobacteriaceae</taxon>
        <taxon>Mycolicibacterium</taxon>
    </lineage>
</organism>
<accession>A0ABQ0KJ95</accession>
<reference evidence="2 3" key="1">
    <citation type="journal article" date="2016" name="Genome Announc.">
        <title>Draft Genome Sequences of Five Rapidly Growing Mycobacterium Species, M. thermoresistibile, M. fortuitum subsp. acetamidolyticum, M. canariasense, M. brisbanense, and M. novocastrense.</title>
        <authorList>
            <person name="Katahira K."/>
            <person name="Ogura Y."/>
            <person name="Gotoh Y."/>
            <person name="Hayashi T."/>
        </authorList>
    </citation>
    <scope>NUCLEOTIDE SEQUENCE [LARGE SCALE GENOMIC DNA]</scope>
    <source>
        <strain evidence="2 3">JCM18114</strain>
    </source>
</reference>
<dbReference type="CDD" id="cd04847">
    <property type="entry name" value="Peptidases_S8_Subtilisin_like_2"/>
    <property type="match status" value="1"/>
</dbReference>
<dbReference type="Pfam" id="PF00082">
    <property type="entry name" value="Peptidase_S8"/>
    <property type="match status" value="1"/>
</dbReference>
<dbReference type="EMBL" id="BCTA01000036">
    <property type="protein sequence ID" value="GAT09663.1"/>
    <property type="molecule type" value="Genomic_DNA"/>
</dbReference>
<gene>
    <name evidence="2" type="ORF">RMCN_2796</name>
</gene>
<name>A0ABQ0KJ95_MYCNV</name>
<proteinExistence type="predicted"/>
<dbReference type="Gene3D" id="3.40.50.200">
    <property type="entry name" value="Peptidase S8/S53 domain"/>
    <property type="match status" value="1"/>
</dbReference>
<feature type="domain" description="Peptidase S8/S53" evidence="1">
    <location>
        <begin position="274"/>
        <end position="614"/>
    </location>
</feature>